<dbReference type="PANTHER" id="PTHR10030:SF37">
    <property type="entry name" value="ALPHA-L-FUCOSIDASE-RELATED"/>
    <property type="match status" value="1"/>
</dbReference>
<dbReference type="OrthoDB" id="6039950at2759"/>
<dbReference type="Pfam" id="PF01120">
    <property type="entry name" value="Alpha_L_fucos"/>
    <property type="match status" value="1"/>
</dbReference>
<reference evidence="10" key="1">
    <citation type="submission" date="2012-12" db="EMBL/GenBank/DDBJ databases">
        <authorList>
            <person name="Hellsten U."/>
            <person name="Grimwood J."/>
            <person name="Chapman J.A."/>
            <person name="Shapiro H."/>
            <person name="Aerts A."/>
            <person name="Otillar R.P."/>
            <person name="Terry A.Y."/>
            <person name="Boore J.L."/>
            <person name="Simakov O."/>
            <person name="Marletaz F."/>
            <person name="Cho S.-J."/>
            <person name="Edsinger-Gonzales E."/>
            <person name="Havlak P."/>
            <person name="Kuo D.-H."/>
            <person name="Larsson T."/>
            <person name="Lv J."/>
            <person name="Arendt D."/>
            <person name="Savage R."/>
            <person name="Osoegawa K."/>
            <person name="de Jong P."/>
            <person name="Lindberg D.R."/>
            <person name="Seaver E.C."/>
            <person name="Weisblat D.A."/>
            <person name="Putnam N.H."/>
            <person name="Grigoriev I.V."/>
            <person name="Rokhsar D.S."/>
        </authorList>
    </citation>
    <scope>NUCLEOTIDE SEQUENCE</scope>
    <source>
        <strain evidence="10">I ESC-2004</strain>
    </source>
</reference>
<dbReference type="GO" id="GO:0005764">
    <property type="term" value="C:lysosome"/>
    <property type="evidence" value="ECO:0007669"/>
    <property type="project" value="TreeGrafter"/>
</dbReference>
<sequence>IFEISSCGGNLLMNVGPTHDGRILPIFEERLRQFGDWMKVNGEAIYGSKPWTHQNNTITPAVWYTSQKSGSETTVYAMLLKWPEADVLHLG</sequence>
<dbReference type="AlphaFoldDB" id="R7VLS9"/>
<feature type="domain" description="Glycoside hydrolase family 29 N-terminal" evidence="6">
    <location>
        <begin position="3"/>
        <end position="43"/>
    </location>
</feature>
<evidence type="ECO:0000256" key="5">
    <source>
        <dbReference type="ARBA" id="ARBA00023295"/>
    </source>
</evidence>
<evidence type="ECO:0000259" key="6">
    <source>
        <dbReference type="Pfam" id="PF01120"/>
    </source>
</evidence>
<dbReference type="GO" id="GO:0004560">
    <property type="term" value="F:alpha-L-fucosidase activity"/>
    <property type="evidence" value="ECO:0007669"/>
    <property type="project" value="UniProtKB-EC"/>
</dbReference>
<feature type="domain" description="Alpha-L-fucosidase C-terminal" evidence="7">
    <location>
        <begin position="54"/>
        <end position="91"/>
    </location>
</feature>
<evidence type="ECO:0000256" key="2">
    <source>
        <dbReference type="ARBA" id="ARBA00012662"/>
    </source>
</evidence>
<feature type="non-terminal residue" evidence="8">
    <location>
        <position position="1"/>
    </location>
</feature>
<dbReference type="EMBL" id="AMQN01016636">
    <property type="status" value="NOT_ANNOTATED_CDS"/>
    <property type="molecule type" value="Genomic_DNA"/>
</dbReference>
<evidence type="ECO:0000256" key="3">
    <source>
        <dbReference type="ARBA" id="ARBA00022729"/>
    </source>
</evidence>
<organism evidence="8">
    <name type="scientific">Capitella teleta</name>
    <name type="common">Polychaete worm</name>
    <dbReference type="NCBI Taxonomy" id="283909"/>
    <lineage>
        <taxon>Eukaryota</taxon>
        <taxon>Metazoa</taxon>
        <taxon>Spiralia</taxon>
        <taxon>Lophotrochozoa</taxon>
        <taxon>Annelida</taxon>
        <taxon>Polychaeta</taxon>
        <taxon>Sedentaria</taxon>
        <taxon>Scolecida</taxon>
        <taxon>Capitellidae</taxon>
        <taxon>Capitella</taxon>
    </lineage>
</organism>
<gene>
    <name evidence="8" type="ORF">CAPTEDRAFT_59323</name>
</gene>
<dbReference type="GO" id="GO:0016139">
    <property type="term" value="P:glycoside catabolic process"/>
    <property type="evidence" value="ECO:0007669"/>
    <property type="project" value="TreeGrafter"/>
</dbReference>
<keyword evidence="10" id="KW-1185">Reference proteome</keyword>
<evidence type="ECO:0000259" key="7">
    <source>
        <dbReference type="Pfam" id="PF16757"/>
    </source>
</evidence>
<feature type="non-terminal residue" evidence="8">
    <location>
        <position position="91"/>
    </location>
</feature>
<dbReference type="EnsemblMetazoa" id="CapteT59323">
    <property type="protein sequence ID" value="CapteP59323"/>
    <property type="gene ID" value="CapteG59323"/>
</dbReference>
<protein>
    <recommendedName>
        <fullName evidence="2">alpha-L-fucosidase</fullName>
        <ecNumber evidence="2">3.2.1.51</ecNumber>
    </recommendedName>
</protein>
<dbReference type="InterPro" id="IPR017853">
    <property type="entry name" value="GH"/>
</dbReference>
<dbReference type="Gene3D" id="3.20.20.80">
    <property type="entry name" value="Glycosidases"/>
    <property type="match status" value="1"/>
</dbReference>
<dbReference type="HOGENOM" id="CLU_2433123_0_0_1"/>
<proteinExistence type="inferred from homology"/>
<dbReference type="EC" id="3.2.1.51" evidence="2"/>
<evidence type="ECO:0000256" key="4">
    <source>
        <dbReference type="ARBA" id="ARBA00022801"/>
    </source>
</evidence>
<dbReference type="InterPro" id="IPR057739">
    <property type="entry name" value="Glyco_hydro_29_N"/>
</dbReference>
<dbReference type="GO" id="GO:0006004">
    <property type="term" value="P:fucose metabolic process"/>
    <property type="evidence" value="ECO:0007669"/>
    <property type="project" value="TreeGrafter"/>
</dbReference>
<dbReference type="PANTHER" id="PTHR10030">
    <property type="entry name" value="ALPHA-L-FUCOSIDASE"/>
    <property type="match status" value="1"/>
</dbReference>
<accession>R7VLS9</accession>
<keyword evidence="5" id="KW-0326">Glycosidase</keyword>
<dbReference type="Pfam" id="PF16757">
    <property type="entry name" value="Fucosidase_C"/>
    <property type="match status" value="1"/>
</dbReference>
<evidence type="ECO:0000256" key="1">
    <source>
        <dbReference type="ARBA" id="ARBA00007951"/>
    </source>
</evidence>
<reference evidence="8 10" key="2">
    <citation type="journal article" date="2013" name="Nature">
        <title>Insights into bilaterian evolution from three spiralian genomes.</title>
        <authorList>
            <person name="Simakov O."/>
            <person name="Marletaz F."/>
            <person name="Cho S.J."/>
            <person name="Edsinger-Gonzales E."/>
            <person name="Havlak P."/>
            <person name="Hellsten U."/>
            <person name="Kuo D.H."/>
            <person name="Larsson T."/>
            <person name="Lv J."/>
            <person name="Arendt D."/>
            <person name="Savage R."/>
            <person name="Osoegawa K."/>
            <person name="de Jong P."/>
            <person name="Grimwood J."/>
            <person name="Chapman J.A."/>
            <person name="Shapiro H."/>
            <person name="Aerts A."/>
            <person name="Otillar R.P."/>
            <person name="Terry A.Y."/>
            <person name="Boore J.L."/>
            <person name="Grigoriev I.V."/>
            <person name="Lindberg D.R."/>
            <person name="Seaver E.C."/>
            <person name="Weisblat D.A."/>
            <person name="Putnam N.H."/>
            <person name="Rokhsar D.S."/>
        </authorList>
    </citation>
    <scope>NUCLEOTIDE SEQUENCE</scope>
    <source>
        <strain evidence="8 10">I ESC-2004</strain>
    </source>
</reference>
<dbReference type="STRING" id="283909.R7VLS9"/>
<keyword evidence="3" id="KW-0732">Signal</keyword>
<dbReference type="InterPro" id="IPR000933">
    <property type="entry name" value="Glyco_hydro_29"/>
</dbReference>
<dbReference type="InterPro" id="IPR031919">
    <property type="entry name" value="Fucosidase_C"/>
</dbReference>
<dbReference type="SUPFAM" id="SSF51445">
    <property type="entry name" value="(Trans)glycosidases"/>
    <property type="match status" value="1"/>
</dbReference>
<evidence type="ECO:0000313" key="8">
    <source>
        <dbReference type="EMBL" id="ELU17875.1"/>
    </source>
</evidence>
<name>R7VLS9_CAPTE</name>
<evidence type="ECO:0000313" key="9">
    <source>
        <dbReference type="EnsemblMetazoa" id="CapteP59323"/>
    </source>
</evidence>
<dbReference type="EMBL" id="KB292258">
    <property type="protein sequence ID" value="ELU17875.1"/>
    <property type="molecule type" value="Genomic_DNA"/>
</dbReference>
<keyword evidence="4" id="KW-0378">Hydrolase</keyword>
<comment type="similarity">
    <text evidence="1">Belongs to the glycosyl hydrolase 29 family.</text>
</comment>
<evidence type="ECO:0000313" key="10">
    <source>
        <dbReference type="Proteomes" id="UP000014760"/>
    </source>
</evidence>
<reference evidence="9" key="3">
    <citation type="submission" date="2015-06" db="UniProtKB">
        <authorList>
            <consortium name="EnsemblMetazoa"/>
        </authorList>
    </citation>
    <scope>IDENTIFICATION</scope>
</reference>
<dbReference type="Proteomes" id="UP000014760">
    <property type="component" value="Unassembled WGS sequence"/>
</dbReference>